<dbReference type="EMBL" id="JAIZAY010000003">
    <property type="protein sequence ID" value="KAJ8044863.1"/>
    <property type="molecule type" value="Genomic_DNA"/>
</dbReference>
<evidence type="ECO:0000313" key="1">
    <source>
        <dbReference type="EMBL" id="KAJ8044863.1"/>
    </source>
</evidence>
<sequence length="364" mass="42809">MMDVGLSVYVGNTTMVDPECYKLWLDGFTYYEASSKRYQKFKEAKENFKSEVVRSDTLDNYRLYVAMEKHLRNPTLLKHQAQFQIPPSLCKVLIEQYYELDNVFAREILGKKLSSRNRKDLDEISEITNVRLRSCRRQYDNFKRVFKTVEDMEGPMVKNIQNHFLISEPLAQKYAAIVFFANNRFETSKKRLQYLTFDDFCYCADQMIDNWTIGKADSRKEDLDADFDRAFLQELRELKFLASDKDASDQHKSLVLNSLKGKQLAAMSSNVENNFKNLSRAIINIAIGMIHSKDLKDFFTDVVEKIIEPCKQDRWTSNQMTQFLKLYTSTSVNVEGFSKNTRYHSVLERYMITLTECIQRMYHS</sequence>
<dbReference type="GO" id="GO:0005634">
    <property type="term" value="C:nucleus"/>
    <property type="evidence" value="ECO:0007669"/>
    <property type="project" value="TreeGrafter"/>
</dbReference>
<gene>
    <name evidence="1" type="ORF">HOLleu_07739</name>
</gene>
<dbReference type="Pfam" id="PF05427">
    <property type="entry name" value="FIBP"/>
    <property type="match status" value="1"/>
</dbReference>
<dbReference type="PANTHER" id="PTHR13223">
    <property type="entry name" value="ACIDIC FIBROBLAST GROWTH FACTOR INTRACELLULAR BINDING PROTEIN"/>
    <property type="match status" value="1"/>
</dbReference>
<name>A0A9Q1HH91_HOLLE</name>
<dbReference type="OrthoDB" id="16955at2759"/>
<dbReference type="InterPro" id="IPR008614">
    <property type="entry name" value="FIBP"/>
</dbReference>
<protein>
    <submittedName>
        <fullName evidence="1">Acidic fibroblast growth factor intracellular-binding protein</fullName>
    </submittedName>
</protein>
<organism evidence="1 2">
    <name type="scientific">Holothuria leucospilota</name>
    <name type="common">Black long sea cucumber</name>
    <name type="synonym">Mertensiothuria leucospilota</name>
    <dbReference type="NCBI Taxonomy" id="206669"/>
    <lineage>
        <taxon>Eukaryota</taxon>
        <taxon>Metazoa</taxon>
        <taxon>Echinodermata</taxon>
        <taxon>Eleutherozoa</taxon>
        <taxon>Echinozoa</taxon>
        <taxon>Holothuroidea</taxon>
        <taxon>Aspidochirotacea</taxon>
        <taxon>Aspidochirotida</taxon>
        <taxon>Holothuriidae</taxon>
        <taxon>Holothuria</taxon>
    </lineage>
</organism>
<dbReference type="Proteomes" id="UP001152320">
    <property type="component" value="Chromosome 3"/>
</dbReference>
<accession>A0A9Q1HH91</accession>
<dbReference type="PANTHER" id="PTHR13223:SF2">
    <property type="entry name" value="ACIDIC FIBROBLAST GROWTH FACTOR INTRACELLULAR-BINDING PROTEIN"/>
    <property type="match status" value="1"/>
</dbReference>
<proteinExistence type="predicted"/>
<keyword evidence="2" id="KW-1185">Reference proteome</keyword>
<comment type="caution">
    <text evidence="1">The sequence shown here is derived from an EMBL/GenBank/DDBJ whole genome shotgun (WGS) entry which is preliminary data.</text>
</comment>
<dbReference type="AlphaFoldDB" id="A0A9Q1HH91"/>
<evidence type="ECO:0000313" key="2">
    <source>
        <dbReference type="Proteomes" id="UP001152320"/>
    </source>
</evidence>
<reference evidence="1" key="1">
    <citation type="submission" date="2021-10" db="EMBL/GenBank/DDBJ databases">
        <title>Tropical sea cucumber genome reveals ecological adaptation and Cuvierian tubules defense mechanism.</title>
        <authorList>
            <person name="Chen T."/>
        </authorList>
    </citation>
    <scope>NUCLEOTIDE SEQUENCE</scope>
    <source>
        <strain evidence="1">Nanhai2018</strain>
        <tissue evidence="1">Muscle</tissue>
    </source>
</reference>